<evidence type="ECO:0000256" key="10">
    <source>
        <dbReference type="ARBA" id="ARBA00051096"/>
    </source>
</evidence>
<keyword evidence="8 14" id="KW-0511">Multifunctional enzyme</keyword>
<keyword evidence="4 14" id="KW-0808">Transferase</keyword>
<dbReference type="EMBL" id="CP034791">
    <property type="protein sequence ID" value="AZT90665.1"/>
    <property type="molecule type" value="Genomic_DNA"/>
</dbReference>
<comment type="catalytic activity">
    <reaction evidence="10">
        <text>malonyl-[ACP] + acetyl-CoA + H(+) = 3-oxobutanoyl-[ACP] + CO2 + CoA</text>
        <dbReference type="Rhea" id="RHEA:12080"/>
        <dbReference type="Rhea" id="RHEA-COMP:9623"/>
        <dbReference type="Rhea" id="RHEA-COMP:9625"/>
        <dbReference type="ChEBI" id="CHEBI:15378"/>
        <dbReference type="ChEBI" id="CHEBI:16526"/>
        <dbReference type="ChEBI" id="CHEBI:57287"/>
        <dbReference type="ChEBI" id="CHEBI:57288"/>
        <dbReference type="ChEBI" id="CHEBI:78449"/>
        <dbReference type="ChEBI" id="CHEBI:78450"/>
        <dbReference type="EC" id="2.3.1.180"/>
    </reaction>
    <physiologicalReaction direction="left-to-right" evidence="10">
        <dbReference type="Rhea" id="RHEA:12081"/>
    </physiologicalReaction>
</comment>
<evidence type="ECO:0000256" key="6">
    <source>
        <dbReference type="ARBA" id="ARBA00023098"/>
    </source>
</evidence>
<name>A0A3T0D6G1_9FIRM</name>
<dbReference type="HAMAP" id="MF_01815">
    <property type="entry name" value="FabH"/>
    <property type="match status" value="1"/>
</dbReference>
<feature type="active site" evidence="14">
    <location>
        <position position="254"/>
    </location>
</feature>
<dbReference type="InterPro" id="IPR004655">
    <property type="entry name" value="FabH"/>
</dbReference>
<protein>
    <recommendedName>
        <fullName evidence="14">Beta-ketoacyl-[acyl-carrier-protein] synthase III</fullName>
        <shortName evidence="14">Beta-ketoacyl-ACP synthase III</shortName>
        <shortName evidence="14">KAS III</shortName>
        <ecNumber evidence="14">2.3.1.180</ecNumber>
    </recommendedName>
    <alternativeName>
        <fullName evidence="14">3-oxoacyl-[acyl-carrier-protein] synthase 3</fullName>
    </alternativeName>
    <alternativeName>
        <fullName evidence="14">3-oxoacyl-[acyl-carrier-protein] synthase III</fullName>
    </alternativeName>
</protein>
<accession>A0A3T0D6G1</accession>
<dbReference type="NCBIfam" id="NF006829">
    <property type="entry name" value="PRK09352.1"/>
    <property type="match status" value="1"/>
</dbReference>
<dbReference type="InterPro" id="IPR016039">
    <property type="entry name" value="Thiolase-like"/>
</dbReference>
<keyword evidence="18" id="KW-1185">Reference proteome</keyword>
<organism evidence="17 18">
    <name type="scientific">Caldicellulosiruptor changbaiensis</name>
    <dbReference type="NCBI Taxonomy" id="1222016"/>
    <lineage>
        <taxon>Bacteria</taxon>
        <taxon>Bacillati</taxon>
        <taxon>Bacillota</taxon>
        <taxon>Bacillota incertae sedis</taxon>
        <taxon>Caldicellulosiruptorales</taxon>
        <taxon>Caldicellulosiruptoraceae</taxon>
        <taxon>Caldicellulosiruptor</taxon>
    </lineage>
</organism>
<dbReference type="GO" id="GO:0005737">
    <property type="term" value="C:cytoplasm"/>
    <property type="evidence" value="ECO:0007669"/>
    <property type="project" value="UniProtKB-SubCell"/>
</dbReference>
<sequence>MAQNVKILSTGRYVPDRILTNYDLEKMVDTSDEWITQRTGIKERRIVDGTTSTTDLAVRAAKNAMDKASILPDDIDLVIVATVTPEMFFPSTACLVQKELKLKNAFAFDISAACSGFIYAMAIATQFIQNGFCKNALVIGAEALSKITNWSDRSTCVLFGDGAGAAILSSSDEQGILGFELGSDGENGLLLHCHAFGLSDVTYSQVKENPNFRKIYMEGNEVYKFAVKIMPYAVEKVLEKVGLSSSDIDVFIPHQANIRIIESAAKRLKIPMEKVFVNLHKYGNTSAASIPIALDEAVEEGKIKKGDKVVLVGFGGGLTWASTVIKWV</sequence>
<keyword evidence="3 14" id="KW-0444">Lipid biosynthesis</keyword>
<comment type="pathway">
    <text evidence="1 14">Lipid metabolism; fatty acid biosynthesis.</text>
</comment>
<evidence type="ECO:0000256" key="14">
    <source>
        <dbReference type="HAMAP-Rule" id="MF_01815"/>
    </source>
</evidence>
<dbReference type="Gene3D" id="3.40.47.10">
    <property type="match status" value="1"/>
</dbReference>
<feature type="active site" evidence="14">
    <location>
        <position position="284"/>
    </location>
</feature>
<comment type="catalytic activity">
    <reaction evidence="12">
        <text>2-methylpropanoyl-CoA + malonyl-[ACP] + H(+) = 4-methyl-3-oxopentanoyl-[ACP] + CO2 + CoA</text>
        <dbReference type="Rhea" id="RHEA:42268"/>
        <dbReference type="Rhea" id="RHEA-COMP:9623"/>
        <dbReference type="Rhea" id="RHEA-COMP:9940"/>
        <dbReference type="ChEBI" id="CHEBI:15378"/>
        <dbReference type="ChEBI" id="CHEBI:16526"/>
        <dbReference type="ChEBI" id="CHEBI:57287"/>
        <dbReference type="ChEBI" id="CHEBI:57338"/>
        <dbReference type="ChEBI" id="CHEBI:78449"/>
        <dbReference type="ChEBI" id="CHEBI:78820"/>
        <dbReference type="EC" id="2.3.1.300"/>
    </reaction>
    <physiologicalReaction direction="left-to-right" evidence="12">
        <dbReference type="Rhea" id="RHEA:42269"/>
    </physiologicalReaction>
</comment>
<evidence type="ECO:0000256" key="12">
    <source>
        <dbReference type="ARBA" id="ARBA00052467"/>
    </source>
</evidence>
<evidence type="ECO:0000313" key="18">
    <source>
        <dbReference type="Proteomes" id="UP000282930"/>
    </source>
</evidence>
<comment type="catalytic activity">
    <reaction evidence="11">
        <text>(2S)-2-methylbutanoyl-CoA + malonyl-[ACP] + H(+) = (4S)-4-methyl-3-oxohexanoyl-[ACP] + CO2 + CoA</text>
        <dbReference type="Rhea" id="RHEA:42276"/>
        <dbReference type="Rhea" id="RHEA-COMP:9623"/>
        <dbReference type="Rhea" id="RHEA-COMP:17148"/>
        <dbReference type="ChEBI" id="CHEBI:15378"/>
        <dbReference type="ChEBI" id="CHEBI:16526"/>
        <dbReference type="ChEBI" id="CHEBI:57287"/>
        <dbReference type="ChEBI" id="CHEBI:78449"/>
        <dbReference type="ChEBI" id="CHEBI:88166"/>
        <dbReference type="ChEBI" id="CHEBI:167462"/>
        <dbReference type="EC" id="2.3.1.300"/>
    </reaction>
    <physiologicalReaction direction="left-to-right" evidence="11">
        <dbReference type="Rhea" id="RHEA:42277"/>
    </physiologicalReaction>
</comment>
<dbReference type="InterPro" id="IPR013751">
    <property type="entry name" value="ACP_syn_III_N"/>
</dbReference>
<evidence type="ECO:0000256" key="1">
    <source>
        <dbReference type="ARBA" id="ARBA00005194"/>
    </source>
</evidence>
<dbReference type="SUPFAM" id="SSF53901">
    <property type="entry name" value="Thiolase-like"/>
    <property type="match status" value="1"/>
</dbReference>
<keyword evidence="14" id="KW-0963">Cytoplasm</keyword>
<dbReference type="PANTHER" id="PTHR43091:SF1">
    <property type="entry name" value="BETA-KETOACYL-[ACYL-CARRIER-PROTEIN] SYNTHASE III, CHLOROPLASTIC"/>
    <property type="match status" value="1"/>
</dbReference>
<comment type="subcellular location">
    <subcellularLocation>
        <location evidence="14">Cytoplasm</location>
    </subcellularLocation>
</comment>
<dbReference type="PANTHER" id="PTHR43091">
    <property type="entry name" value="3-OXOACYL-[ACYL-CARRIER-PROTEIN] SYNTHASE"/>
    <property type="match status" value="1"/>
</dbReference>
<dbReference type="KEGG" id="ccha:ELD05_08410"/>
<evidence type="ECO:0000256" key="11">
    <source>
        <dbReference type="ARBA" id="ARBA00052407"/>
    </source>
</evidence>
<evidence type="ECO:0000256" key="3">
    <source>
        <dbReference type="ARBA" id="ARBA00022516"/>
    </source>
</evidence>
<dbReference type="EC" id="2.3.1.180" evidence="14"/>
<dbReference type="NCBIfam" id="TIGR00747">
    <property type="entry name" value="fabH"/>
    <property type="match status" value="1"/>
</dbReference>
<reference evidence="17 18" key="1">
    <citation type="submission" date="2018-12" db="EMBL/GenBank/DDBJ databases">
        <title>Genome sequence from the cellulolytic species, Caldicellulosiruptor changbaiensis.</title>
        <authorList>
            <person name="Blumer-Schuette S.E."/>
            <person name="Mendoza C."/>
        </authorList>
    </citation>
    <scope>NUCLEOTIDE SEQUENCE [LARGE SCALE GENOMIC DNA]</scope>
    <source>
        <strain evidence="17 18">CBS-Z</strain>
    </source>
</reference>
<dbReference type="AlphaFoldDB" id="A0A3T0D6G1"/>
<dbReference type="GO" id="GO:0033818">
    <property type="term" value="F:beta-ketoacyl-acyl-carrier-protein synthase III activity"/>
    <property type="evidence" value="ECO:0007669"/>
    <property type="project" value="UniProtKB-UniRule"/>
</dbReference>
<evidence type="ECO:0000256" key="13">
    <source>
        <dbReference type="ARBA" id="ARBA00052985"/>
    </source>
</evidence>
<comment type="domain">
    <text evidence="14">The last Arg residue of the ACP-binding site is essential for the weak association between ACP/AcpP and FabH.</text>
</comment>
<evidence type="ECO:0000313" key="17">
    <source>
        <dbReference type="EMBL" id="AZT90665.1"/>
    </source>
</evidence>
<feature type="domain" description="Beta-ketoacyl-[acyl-carrier-protein] synthase III N-terminal" evidence="16">
    <location>
        <begin position="108"/>
        <end position="185"/>
    </location>
</feature>
<feature type="active site" evidence="14">
    <location>
        <position position="114"/>
    </location>
</feature>
<dbReference type="GO" id="GO:0004315">
    <property type="term" value="F:3-oxoacyl-[acyl-carrier-protein] synthase activity"/>
    <property type="evidence" value="ECO:0007669"/>
    <property type="project" value="InterPro"/>
</dbReference>
<evidence type="ECO:0000256" key="4">
    <source>
        <dbReference type="ARBA" id="ARBA00022679"/>
    </source>
</evidence>
<keyword evidence="5 14" id="KW-0276">Fatty acid metabolism</keyword>
<comment type="catalytic activity">
    <reaction evidence="13">
        <text>3-methylbutanoyl-CoA + malonyl-[ACP] + H(+) = 5-methyl-3-oxohexanoyl-[ACP] + CO2 + CoA</text>
        <dbReference type="Rhea" id="RHEA:42272"/>
        <dbReference type="Rhea" id="RHEA-COMP:9623"/>
        <dbReference type="Rhea" id="RHEA-COMP:9941"/>
        <dbReference type="ChEBI" id="CHEBI:15378"/>
        <dbReference type="ChEBI" id="CHEBI:16526"/>
        <dbReference type="ChEBI" id="CHEBI:57287"/>
        <dbReference type="ChEBI" id="CHEBI:57345"/>
        <dbReference type="ChEBI" id="CHEBI:78449"/>
        <dbReference type="ChEBI" id="CHEBI:78822"/>
        <dbReference type="EC" id="2.3.1.300"/>
    </reaction>
    <physiologicalReaction direction="left-to-right" evidence="13">
        <dbReference type="Rhea" id="RHEA:42273"/>
    </physiologicalReaction>
</comment>
<dbReference type="CDD" id="cd00830">
    <property type="entry name" value="KAS_III"/>
    <property type="match status" value="1"/>
</dbReference>
<evidence type="ECO:0000259" key="15">
    <source>
        <dbReference type="Pfam" id="PF08541"/>
    </source>
</evidence>
<evidence type="ECO:0000256" key="8">
    <source>
        <dbReference type="ARBA" id="ARBA00023268"/>
    </source>
</evidence>
<gene>
    <name evidence="14" type="primary">fabH</name>
    <name evidence="17" type="ORF">ELD05_08410</name>
</gene>
<feature type="domain" description="Beta-ketoacyl-[acyl-carrier-protein] synthase III C-terminal" evidence="15">
    <location>
        <begin position="238"/>
        <end position="327"/>
    </location>
</feature>
<dbReference type="Proteomes" id="UP000282930">
    <property type="component" value="Chromosome"/>
</dbReference>
<comment type="similarity">
    <text evidence="2 14">Belongs to the thiolase-like superfamily. FabH family.</text>
</comment>
<dbReference type="RefSeq" id="WP_127352077.1">
    <property type="nucleotide sequence ID" value="NZ_CP034791.1"/>
</dbReference>
<feature type="region of interest" description="ACP-binding" evidence="14">
    <location>
        <begin position="255"/>
        <end position="259"/>
    </location>
</feature>
<dbReference type="Pfam" id="PF08541">
    <property type="entry name" value="ACP_syn_III_C"/>
    <property type="match status" value="1"/>
</dbReference>
<evidence type="ECO:0000256" key="7">
    <source>
        <dbReference type="ARBA" id="ARBA00023160"/>
    </source>
</evidence>
<comment type="function">
    <text evidence="14">Catalyzes the condensation reaction of fatty acid synthesis by the addition to an acyl acceptor of two carbons from malonyl-ACP. Catalyzes the first condensation reaction which initiates fatty acid synthesis and may therefore play a role in governing the total rate of fatty acid production. Possesses both acetoacetyl-ACP synthase and acetyl transacylase activities. Its substrate specificity determines the biosynthesis of branched-chain and/or straight-chain of fatty acids.</text>
</comment>
<evidence type="ECO:0000256" key="5">
    <source>
        <dbReference type="ARBA" id="ARBA00022832"/>
    </source>
</evidence>
<comment type="subunit">
    <text evidence="14">Homodimer.</text>
</comment>
<dbReference type="GO" id="GO:0006633">
    <property type="term" value="P:fatty acid biosynthetic process"/>
    <property type="evidence" value="ECO:0007669"/>
    <property type="project" value="UniProtKB-UniRule"/>
</dbReference>
<dbReference type="InterPro" id="IPR013747">
    <property type="entry name" value="ACP_syn_III_C"/>
</dbReference>
<evidence type="ECO:0000256" key="9">
    <source>
        <dbReference type="ARBA" id="ARBA00023315"/>
    </source>
</evidence>
<evidence type="ECO:0000256" key="2">
    <source>
        <dbReference type="ARBA" id="ARBA00008642"/>
    </source>
</evidence>
<evidence type="ECO:0000259" key="16">
    <source>
        <dbReference type="Pfam" id="PF08545"/>
    </source>
</evidence>
<keyword evidence="7 14" id="KW-0275">Fatty acid biosynthesis</keyword>
<dbReference type="UniPathway" id="UPA00094"/>
<dbReference type="Pfam" id="PF08545">
    <property type="entry name" value="ACP_syn_III"/>
    <property type="match status" value="1"/>
</dbReference>
<keyword evidence="6 14" id="KW-0443">Lipid metabolism</keyword>
<keyword evidence="9 14" id="KW-0012">Acyltransferase</keyword>
<dbReference type="FunFam" id="3.40.47.10:FF:000004">
    <property type="entry name" value="3-oxoacyl-[acyl-carrier-protein] synthase 3"/>
    <property type="match status" value="1"/>
</dbReference>
<proteinExistence type="inferred from homology"/>